<keyword evidence="2 8" id="KW-0963">Cytoplasm</keyword>
<evidence type="ECO:0000256" key="7">
    <source>
        <dbReference type="ARBA" id="ARBA00023146"/>
    </source>
</evidence>
<keyword evidence="3 8" id="KW-0436">Ligase</keyword>
<dbReference type="PROSITE" id="PS50862">
    <property type="entry name" value="AA_TRNA_LIGASE_II"/>
    <property type="match status" value="1"/>
</dbReference>
<dbReference type="InterPro" id="IPR022961">
    <property type="entry name" value="Gly_tRNA_ligase_bac"/>
</dbReference>
<keyword evidence="7 8" id="KW-0030">Aminoacyl-tRNA synthetase</keyword>
<evidence type="ECO:0000259" key="9">
    <source>
        <dbReference type="PROSITE" id="PS50862"/>
    </source>
</evidence>
<dbReference type="EC" id="6.1.1.14" evidence="8"/>
<comment type="subcellular location">
    <subcellularLocation>
        <location evidence="8">Cytoplasm</location>
    </subcellularLocation>
</comment>
<feature type="binding site" evidence="8">
    <location>
        <begin position="217"/>
        <end position="222"/>
    </location>
    <ligand>
        <name>ATP</name>
        <dbReference type="ChEBI" id="CHEBI:30616"/>
    </ligand>
</feature>
<dbReference type="InterPro" id="IPR033731">
    <property type="entry name" value="GlyRS-like_core"/>
</dbReference>
<dbReference type="InterPro" id="IPR006195">
    <property type="entry name" value="aa-tRNA-synth_II"/>
</dbReference>
<evidence type="ECO:0000313" key="10">
    <source>
        <dbReference type="EMBL" id="ALO26685.1"/>
    </source>
</evidence>
<keyword evidence="4 8" id="KW-0547">Nucleotide-binding</keyword>
<feature type="domain" description="Aminoacyl-transfer RNA synthetases class-II family profile" evidence="9">
    <location>
        <begin position="13"/>
        <end position="367"/>
    </location>
</feature>
<evidence type="ECO:0000256" key="1">
    <source>
        <dbReference type="ARBA" id="ARBA00008226"/>
    </source>
</evidence>
<dbReference type="GeneID" id="61174924"/>
<dbReference type="GO" id="GO:0006426">
    <property type="term" value="P:glycyl-tRNA aminoacylation"/>
    <property type="evidence" value="ECO:0007669"/>
    <property type="project" value="UniProtKB-UniRule"/>
</dbReference>
<dbReference type="HAMAP" id="MF_00253_B">
    <property type="entry name" value="Gly_tRNA_synth_B"/>
    <property type="match status" value="1"/>
</dbReference>
<dbReference type="AlphaFoldDB" id="A0A0E3B0M5"/>
<dbReference type="RefSeq" id="WP_002735362.1">
    <property type="nucleotide sequence ID" value="NZ_CP012029.1"/>
</dbReference>
<dbReference type="Pfam" id="PF03129">
    <property type="entry name" value="HGTP_anticodon"/>
    <property type="match status" value="1"/>
</dbReference>
<dbReference type="NCBIfam" id="NF003211">
    <property type="entry name" value="PRK04173.1"/>
    <property type="match status" value="1"/>
</dbReference>
<dbReference type="GO" id="GO:0004081">
    <property type="term" value="F:bis(5'-nucleosyl)-tetraphosphatase (asymmetrical) activity"/>
    <property type="evidence" value="ECO:0007669"/>
    <property type="project" value="UniProtKB-ARBA"/>
</dbReference>
<dbReference type="NCBIfam" id="TIGR00389">
    <property type="entry name" value="glyS_dimeric"/>
    <property type="match status" value="1"/>
</dbReference>
<dbReference type="SUPFAM" id="SSF55681">
    <property type="entry name" value="Class II aaRS and biotin synthetases"/>
    <property type="match status" value="1"/>
</dbReference>
<feature type="binding site" evidence="8">
    <location>
        <begin position="336"/>
        <end position="339"/>
    </location>
    <ligand>
        <name>ATP</name>
        <dbReference type="ChEBI" id="CHEBI:30616"/>
    </ligand>
</feature>
<dbReference type="Gene3D" id="3.40.50.800">
    <property type="entry name" value="Anticodon-binding domain"/>
    <property type="match status" value="1"/>
</dbReference>
<accession>A0A0E3B0M5</accession>
<protein>
    <recommendedName>
        <fullName evidence="8">Glycine--tRNA ligase</fullName>
        <ecNumber evidence="8">6.1.1.14</ecNumber>
    </recommendedName>
    <alternativeName>
        <fullName evidence="8">Glycyl-tRNA synthetase</fullName>
        <shortName evidence="8">GlyRS</shortName>
    </alternativeName>
</protein>
<evidence type="ECO:0000256" key="2">
    <source>
        <dbReference type="ARBA" id="ARBA00022490"/>
    </source>
</evidence>
<feature type="binding site" evidence="8">
    <location>
        <begin position="332"/>
        <end position="336"/>
    </location>
    <ligand>
        <name>substrate</name>
    </ligand>
</feature>
<comment type="subunit">
    <text evidence="8">Homodimer.</text>
</comment>
<dbReference type="InterPro" id="IPR004154">
    <property type="entry name" value="Anticodon-bd"/>
</dbReference>
<dbReference type="InterPro" id="IPR036621">
    <property type="entry name" value="Anticodon-bd_dom_sf"/>
</dbReference>
<sequence length="464" mass="53894">MEKKESLDSSLKEIVSVCKRRGFVYPGSEIYGGLSNTFDYGPYGVELLQNLKQLWWKFFVHLREDVVGLDSSILLNPKVWEASGHVSNFTDPLIDCKNCKTRIRADKFLEDQKGEGFATGLTLEKMNQVIKENNFSCPNCGQRGTFTEARDFNLMFKTSHGASAEDSLDIYLRPETAQGIFLNFKNVVSTTRRKIPFGIAQIGKSFRNEIMARQFVFRTREFEQMEMEFFCEPGTQKEWFSHWVNYCMNWLTEQVGVKKENLRIREHEKEELSFYSEGTSDIEFKYNFGWGELWGIASRTDYDLNQHQKFSGEDLKYQDQVQNKKYVPFVVEPALGVNRLFLAVVTDAYQEEKLPDGEIRTVLRFSPKIAPVKVAVFPLMKKDGLPEKSREIFADLSKLGNIEYDDSGAIGKRYRRQDEIGTPFCITVDYDTLKDDTVTVRERDSMAQERIPVTRLRNWLFERL</sequence>
<evidence type="ECO:0000256" key="5">
    <source>
        <dbReference type="ARBA" id="ARBA00022840"/>
    </source>
</evidence>
<dbReference type="GO" id="GO:0005524">
    <property type="term" value="F:ATP binding"/>
    <property type="evidence" value="ECO:0007669"/>
    <property type="project" value="UniProtKB-UniRule"/>
</dbReference>
<keyword evidence="6 8" id="KW-0648">Protein biosynthesis</keyword>
<dbReference type="CDD" id="cd00774">
    <property type="entry name" value="GlyRS-like_core"/>
    <property type="match status" value="1"/>
</dbReference>
<dbReference type="GO" id="GO:0070062">
    <property type="term" value="C:extracellular exosome"/>
    <property type="evidence" value="ECO:0007669"/>
    <property type="project" value="UniProtKB-ARBA"/>
</dbReference>
<dbReference type="GO" id="GO:1990742">
    <property type="term" value="C:microvesicle"/>
    <property type="evidence" value="ECO:0007669"/>
    <property type="project" value="UniProtKB-ARBA"/>
</dbReference>
<dbReference type="GO" id="GO:0005737">
    <property type="term" value="C:cytoplasm"/>
    <property type="evidence" value="ECO:0007669"/>
    <property type="project" value="UniProtKB-SubCell"/>
</dbReference>
<dbReference type="EMBL" id="CP012029">
    <property type="protein sequence ID" value="ALO26685.1"/>
    <property type="molecule type" value="Genomic_DNA"/>
</dbReference>
<dbReference type="FunFam" id="3.40.50.800:FF:000002">
    <property type="entry name" value="Glycine--tRNA ligase"/>
    <property type="match status" value="1"/>
</dbReference>
<organism evidence="10">
    <name type="scientific">Leptospira borgpetersenii serovar Ballum</name>
    <dbReference type="NCBI Taxonomy" id="280505"/>
    <lineage>
        <taxon>Bacteria</taxon>
        <taxon>Pseudomonadati</taxon>
        <taxon>Spirochaetota</taxon>
        <taxon>Spirochaetia</taxon>
        <taxon>Leptospirales</taxon>
        <taxon>Leptospiraceae</taxon>
        <taxon>Leptospira</taxon>
    </lineage>
</organism>
<proteinExistence type="inferred from homology"/>
<comment type="catalytic activity">
    <reaction evidence="8">
        <text>tRNA(Gly) + glycine + ATP = glycyl-tRNA(Gly) + AMP + diphosphate</text>
        <dbReference type="Rhea" id="RHEA:16013"/>
        <dbReference type="Rhea" id="RHEA-COMP:9664"/>
        <dbReference type="Rhea" id="RHEA-COMP:9683"/>
        <dbReference type="ChEBI" id="CHEBI:30616"/>
        <dbReference type="ChEBI" id="CHEBI:33019"/>
        <dbReference type="ChEBI" id="CHEBI:57305"/>
        <dbReference type="ChEBI" id="CHEBI:78442"/>
        <dbReference type="ChEBI" id="CHEBI:78522"/>
        <dbReference type="ChEBI" id="CHEBI:456215"/>
        <dbReference type="EC" id="6.1.1.14"/>
    </reaction>
</comment>
<reference evidence="10 11" key="1">
    <citation type="journal article" date="2015" name="PLoS Negl. Trop. Dis.">
        <title>Distribution of Plasmids in Distinct Leptospira Pathogenic Species.</title>
        <authorList>
            <person name="Wang Y."/>
            <person name="Zhuang X."/>
            <person name="Zhong Y."/>
            <person name="Zhang C."/>
            <person name="Zhang Y."/>
            <person name="Zeng L."/>
            <person name="Zhu Y."/>
            <person name="He P."/>
            <person name="Dong K."/>
            <person name="Pal U."/>
            <person name="Guo X."/>
            <person name="Qin J."/>
        </authorList>
    </citation>
    <scope>NUCLEOTIDE SEQUENCE [LARGE SCALE GENOMIC DNA]</scope>
    <source>
        <strain evidence="10 11">56604</strain>
    </source>
</reference>
<evidence type="ECO:0000256" key="8">
    <source>
        <dbReference type="HAMAP-Rule" id="MF_00253"/>
    </source>
</evidence>
<dbReference type="PANTHER" id="PTHR10745:SF8">
    <property type="entry name" value="DNA POLYMERASE SUBUNIT GAMMA-2, MITOCHONDRIAL"/>
    <property type="match status" value="1"/>
</dbReference>
<dbReference type="PANTHER" id="PTHR10745">
    <property type="entry name" value="GLYCYL-TRNA SYNTHETASE/DNA POLYMERASE SUBUNIT GAMMA-2"/>
    <property type="match status" value="1"/>
</dbReference>
<dbReference type="Proteomes" id="UP000058857">
    <property type="component" value="Chromosome 1"/>
</dbReference>
<dbReference type="PRINTS" id="PR01043">
    <property type="entry name" value="TRNASYNTHGLY"/>
</dbReference>
<comment type="function">
    <text evidence="8">Catalyzes the attachment of glycine to tRNA(Gly).</text>
</comment>
<evidence type="ECO:0000256" key="6">
    <source>
        <dbReference type="ARBA" id="ARBA00022917"/>
    </source>
</evidence>
<feature type="binding site" evidence="8">
    <location>
        <begin position="222"/>
        <end position="226"/>
    </location>
    <ligand>
        <name>substrate</name>
    </ligand>
</feature>
<dbReference type="InterPro" id="IPR045864">
    <property type="entry name" value="aa-tRNA-synth_II/BPL/LPL"/>
</dbReference>
<feature type="binding site" evidence="8">
    <location>
        <position position="104"/>
    </location>
    <ligand>
        <name>substrate</name>
    </ligand>
</feature>
<gene>
    <name evidence="8" type="primary">glyQS</name>
    <name evidence="10" type="ORF">LBBP_02443</name>
</gene>
<name>A0A0E3B0M5_LEPBO</name>
<feature type="binding site" evidence="8">
    <location>
        <begin position="207"/>
        <end position="209"/>
    </location>
    <ligand>
        <name>ATP</name>
        <dbReference type="ChEBI" id="CHEBI:30616"/>
    </ligand>
</feature>
<evidence type="ECO:0000313" key="11">
    <source>
        <dbReference type="Proteomes" id="UP000058857"/>
    </source>
</evidence>
<dbReference type="Gene3D" id="3.30.930.10">
    <property type="entry name" value="Bira Bifunctional Protein, Domain 2"/>
    <property type="match status" value="1"/>
</dbReference>
<dbReference type="SUPFAM" id="SSF52954">
    <property type="entry name" value="Class II aaRS ABD-related"/>
    <property type="match status" value="1"/>
</dbReference>
<evidence type="ECO:0000256" key="3">
    <source>
        <dbReference type="ARBA" id="ARBA00022598"/>
    </source>
</evidence>
<comment type="similarity">
    <text evidence="1 8">Belongs to the class-II aminoacyl-tRNA synthetase family.</text>
</comment>
<feature type="binding site" evidence="8">
    <location>
        <position position="175"/>
    </location>
    <ligand>
        <name>substrate</name>
    </ligand>
</feature>
<dbReference type="CDD" id="cd00858">
    <property type="entry name" value="GlyRS_anticodon"/>
    <property type="match status" value="1"/>
</dbReference>
<dbReference type="InterPro" id="IPR002315">
    <property type="entry name" value="tRNA-synt_gly"/>
</dbReference>
<feature type="binding site" evidence="8">
    <location>
        <begin position="292"/>
        <end position="293"/>
    </location>
    <ligand>
        <name>ATP</name>
        <dbReference type="ChEBI" id="CHEBI:30616"/>
    </ligand>
</feature>
<evidence type="ECO:0000256" key="4">
    <source>
        <dbReference type="ARBA" id="ARBA00022741"/>
    </source>
</evidence>
<dbReference type="InterPro" id="IPR002314">
    <property type="entry name" value="aa-tRNA-synt_IIb"/>
</dbReference>
<dbReference type="GO" id="GO:0015966">
    <property type="term" value="P:diadenosine tetraphosphate biosynthetic process"/>
    <property type="evidence" value="ECO:0007669"/>
    <property type="project" value="UniProtKB-ARBA"/>
</dbReference>
<dbReference type="Pfam" id="PF00587">
    <property type="entry name" value="tRNA-synt_2b"/>
    <property type="match status" value="1"/>
</dbReference>
<dbReference type="PATRIC" id="fig|280505.15.peg.2390"/>
<dbReference type="InterPro" id="IPR027031">
    <property type="entry name" value="Gly-tRNA_synthase/POLG2"/>
</dbReference>
<keyword evidence="5 8" id="KW-0067">ATP-binding</keyword>
<dbReference type="GO" id="GO:0004820">
    <property type="term" value="F:glycine-tRNA ligase activity"/>
    <property type="evidence" value="ECO:0007669"/>
    <property type="project" value="UniProtKB-UniRule"/>
</dbReference>